<protein>
    <submittedName>
        <fullName evidence="1">Uncharacterized protein</fullName>
    </submittedName>
</protein>
<dbReference type="EMBL" id="KD105906">
    <property type="protein sequence ID" value="EMS60722.1"/>
    <property type="molecule type" value="Genomic_DNA"/>
</dbReference>
<name>M7ZKS8_TRIUA</name>
<proteinExistence type="predicted"/>
<dbReference type="AlphaFoldDB" id="M7ZKS8"/>
<gene>
    <name evidence="1" type="ORF">TRIUR3_20156</name>
</gene>
<sequence>MPLSATFLAFGLAVLLLSAAGPAVASGTPAAPGASRARARWRAVVPQLRRRPAASPWGATAPHKRRGCTCLNSQAWNVMIVRAYNRIKLSESAYNINIEGSDLKASSIAAL</sequence>
<accession>M7ZKS8</accession>
<organism evidence="1">
    <name type="scientific">Triticum urartu</name>
    <name type="common">Red wild einkorn</name>
    <name type="synonym">Crithodium urartu</name>
    <dbReference type="NCBI Taxonomy" id="4572"/>
    <lineage>
        <taxon>Eukaryota</taxon>
        <taxon>Viridiplantae</taxon>
        <taxon>Streptophyta</taxon>
        <taxon>Embryophyta</taxon>
        <taxon>Tracheophyta</taxon>
        <taxon>Spermatophyta</taxon>
        <taxon>Magnoliopsida</taxon>
        <taxon>Liliopsida</taxon>
        <taxon>Poales</taxon>
        <taxon>Poaceae</taxon>
        <taxon>BOP clade</taxon>
        <taxon>Pooideae</taxon>
        <taxon>Triticodae</taxon>
        <taxon>Triticeae</taxon>
        <taxon>Triticinae</taxon>
        <taxon>Triticum</taxon>
    </lineage>
</organism>
<reference evidence="1" key="1">
    <citation type="journal article" date="2013" name="Nature">
        <title>Draft genome of the wheat A-genome progenitor Triticum urartu.</title>
        <authorList>
            <person name="Ling H.Q."/>
            <person name="Zhao S."/>
            <person name="Liu D."/>
            <person name="Wang J."/>
            <person name="Sun H."/>
            <person name="Zhang C."/>
            <person name="Fan H."/>
            <person name="Li D."/>
            <person name="Dong L."/>
            <person name="Tao Y."/>
            <person name="Gao C."/>
            <person name="Wu H."/>
            <person name="Li Y."/>
            <person name="Cui Y."/>
            <person name="Guo X."/>
            <person name="Zheng S."/>
            <person name="Wang B."/>
            <person name="Yu K."/>
            <person name="Liang Q."/>
            <person name="Yang W."/>
            <person name="Lou X."/>
            <person name="Chen J."/>
            <person name="Feng M."/>
            <person name="Jian J."/>
            <person name="Zhang X."/>
            <person name="Luo G."/>
            <person name="Jiang Y."/>
            <person name="Liu J."/>
            <person name="Wang Z."/>
            <person name="Sha Y."/>
            <person name="Zhang B."/>
            <person name="Wu H."/>
            <person name="Tang D."/>
            <person name="Shen Q."/>
            <person name="Xue P."/>
            <person name="Zou S."/>
            <person name="Wang X."/>
            <person name="Liu X."/>
            <person name="Wang F."/>
            <person name="Yang Y."/>
            <person name="An X."/>
            <person name="Dong Z."/>
            <person name="Zhang K."/>
            <person name="Zhang X."/>
            <person name="Luo M.C."/>
            <person name="Dvorak J."/>
            <person name="Tong Y."/>
            <person name="Wang J."/>
            <person name="Yang H."/>
            <person name="Li Z."/>
            <person name="Wang D."/>
            <person name="Zhang A."/>
            <person name="Wang J."/>
        </authorList>
    </citation>
    <scope>NUCLEOTIDE SEQUENCE</scope>
</reference>
<evidence type="ECO:0000313" key="1">
    <source>
        <dbReference type="EMBL" id="EMS60722.1"/>
    </source>
</evidence>